<sequence>MASSSGAKPPKMQQRTYSDPDLPQLLPLPVRPSSSYEPRPKVKEHAQFTQGVLEAMAHKLGLDVEKDPDFRWVIRDCLLALREEGWRCEVRDGDLEYSYGDKSRPDHPIVEAHRKLAERLLGVQRELKLKHLDPHYRVKYLVYLAIMGETDIRRVSSPRLIEDIMRNLDVSASDEPYLIQRIKVSVEDCYFRMRRHGPHKVTIDNCIDVESLIVNLELDRVGFMRKISPSGLLYCVECQTALGDVIAAGCHDVLCNRCAVETHSTGNRQDVPMVFIEQSVCAECAARAALVRCQDCVELFCYDCFKQTHARGKRQRHCVGLPQRTFCFECDGREASYICVECEDALCSRCSAQIHRSGARQNHTLFGLRKAAYSKRLFADNLDRLMGILQSNVERSFSLSPWFIFYDQALAPSWYNFQRHYMIRADPNNLLDPPVEEDEDEDAEGAGAPQSADEQILRGLPGATVLKDTHVAQHTAQGACFDVPPPVHIKFHSPIR</sequence>
<evidence type="ECO:0000259" key="3">
    <source>
        <dbReference type="PROSITE" id="PS50119"/>
    </source>
</evidence>
<dbReference type="Gene3D" id="4.10.640.40">
    <property type="entry name" value="Cytoplasmic polyadenylation element-binding protein, ZZ domain"/>
    <property type="match status" value="1"/>
</dbReference>
<dbReference type="CDD" id="cd19757">
    <property type="entry name" value="Bbox1"/>
    <property type="match status" value="1"/>
</dbReference>
<accession>A0A7S4VZA2</accession>
<name>A0A7S4VZA2_9DINO</name>
<gene>
    <name evidence="4" type="ORF">AMON00008_LOCUS48055</name>
</gene>
<evidence type="ECO:0000256" key="2">
    <source>
        <dbReference type="SAM" id="MobiDB-lite"/>
    </source>
</evidence>
<feature type="compositionally biased region" description="Acidic residues" evidence="2">
    <location>
        <begin position="434"/>
        <end position="444"/>
    </location>
</feature>
<feature type="region of interest" description="Disordered" evidence="2">
    <location>
        <begin position="1"/>
        <end position="44"/>
    </location>
</feature>
<dbReference type="SMART" id="SM00336">
    <property type="entry name" value="BBOX"/>
    <property type="match status" value="2"/>
</dbReference>
<feature type="compositionally biased region" description="Low complexity" evidence="2">
    <location>
        <begin position="19"/>
        <end position="35"/>
    </location>
</feature>
<protein>
    <recommendedName>
        <fullName evidence="3">B box-type domain-containing protein</fullName>
    </recommendedName>
</protein>
<keyword evidence="1" id="KW-0479">Metal-binding</keyword>
<keyword evidence="1" id="KW-0863">Zinc-finger</keyword>
<evidence type="ECO:0000256" key="1">
    <source>
        <dbReference type="PROSITE-ProRule" id="PRU00024"/>
    </source>
</evidence>
<organism evidence="4">
    <name type="scientific">Alexandrium monilatum</name>
    <dbReference type="NCBI Taxonomy" id="311494"/>
    <lineage>
        <taxon>Eukaryota</taxon>
        <taxon>Sar</taxon>
        <taxon>Alveolata</taxon>
        <taxon>Dinophyceae</taxon>
        <taxon>Gonyaulacales</taxon>
        <taxon>Pyrocystaceae</taxon>
        <taxon>Alexandrium</taxon>
    </lineage>
</organism>
<feature type="region of interest" description="Disordered" evidence="2">
    <location>
        <begin position="430"/>
        <end position="454"/>
    </location>
</feature>
<dbReference type="EMBL" id="HBNR01067954">
    <property type="protein sequence ID" value="CAE4641021.1"/>
    <property type="molecule type" value="Transcribed_RNA"/>
</dbReference>
<feature type="domain" description="B box-type" evidence="3">
    <location>
        <begin position="276"/>
        <end position="317"/>
    </location>
</feature>
<reference evidence="4" key="1">
    <citation type="submission" date="2021-01" db="EMBL/GenBank/DDBJ databases">
        <authorList>
            <person name="Corre E."/>
            <person name="Pelletier E."/>
            <person name="Niang G."/>
            <person name="Scheremetjew M."/>
            <person name="Finn R."/>
            <person name="Kale V."/>
            <person name="Holt S."/>
            <person name="Cochrane G."/>
            <person name="Meng A."/>
            <person name="Brown T."/>
            <person name="Cohen L."/>
        </authorList>
    </citation>
    <scope>NUCLEOTIDE SEQUENCE</scope>
    <source>
        <strain evidence="4">CCMP3105</strain>
    </source>
</reference>
<evidence type="ECO:0000313" key="4">
    <source>
        <dbReference type="EMBL" id="CAE4641021.1"/>
    </source>
</evidence>
<dbReference type="InterPro" id="IPR000315">
    <property type="entry name" value="Znf_B-box"/>
</dbReference>
<dbReference type="GO" id="GO:0008270">
    <property type="term" value="F:zinc ion binding"/>
    <property type="evidence" value="ECO:0007669"/>
    <property type="project" value="UniProtKB-KW"/>
</dbReference>
<dbReference type="AlphaFoldDB" id="A0A7S4VZA2"/>
<keyword evidence="1" id="KW-0862">Zinc</keyword>
<dbReference type="PROSITE" id="PS50119">
    <property type="entry name" value="ZF_BBOX"/>
    <property type="match status" value="2"/>
</dbReference>
<dbReference type="Pfam" id="PF22586">
    <property type="entry name" value="ANCHR-like_BBOX"/>
    <property type="match status" value="2"/>
</dbReference>
<dbReference type="InterPro" id="IPR038446">
    <property type="entry name" value="CEBP_ZZ_sf"/>
</dbReference>
<feature type="domain" description="B box-type" evidence="3">
    <location>
        <begin position="322"/>
        <end position="368"/>
    </location>
</feature>
<proteinExistence type="predicted"/>